<organism evidence="1 2">
    <name type="scientific">Porites lobata</name>
    <dbReference type="NCBI Taxonomy" id="104759"/>
    <lineage>
        <taxon>Eukaryota</taxon>
        <taxon>Metazoa</taxon>
        <taxon>Cnidaria</taxon>
        <taxon>Anthozoa</taxon>
        <taxon>Hexacorallia</taxon>
        <taxon>Scleractinia</taxon>
        <taxon>Fungiina</taxon>
        <taxon>Poritidae</taxon>
        <taxon>Porites</taxon>
    </lineage>
</organism>
<comment type="caution">
    <text evidence="1">The sequence shown here is derived from an EMBL/GenBank/DDBJ whole genome shotgun (WGS) entry which is preliminary data.</text>
</comment>
<reference evidence="1 2" key="1">
    <citation type="submission" date="2022-05" db="EMBL/GenBank/DDBJ databases">
        <authorList>
            <consortium name="Genoscope - CEA"/>
            <person name="William W."/>
        </authorList>
    </citation>
    <scope>NUCLEOTIDE SEQUENCE [LARGE SCALE GENOMIC DNA]</scope>
</reference>
<proteinExistence type="predicted"/>
<accession>A0ABN8QWT3</accession>
<gene>
    <name evidence="1" type="ORF">PLOB_00011582</name>
</gene>
<dbReference type="EMBL" id="CALNXK010000161">
    <property type="protein sequence ID" value="CAH3171111.1"/>
    <property type="molecule type" value="Genomic_DNA"/>
</dbReference>
<protein>
    <submittedName>
        <fullName evidence="1">Uncharacterized protein</fullName>
    </submittedName>
</protein>
<evidence type="ECO:0000313" key="2">
    <source>
        <dbReference type="Proteomes" id="UP001159405"/>
    </source>
</evidence>
<keyword evidence="2" id="KW-1185">Reference proteome</keyword>
<sequence length="178" mass="20094">MQPSTLKAIKEKLKSGKSSRDVYVETRQEAGVLSACKVSARPRSVNQVQKIKERSIHHQSSTYTARPGQKDELYSPLAFISDDRQLLDLERFCTNPCKPGILSVDTTYNCGEFYVTPTTYRHQLLLSKRTGKHPVLLGPTLIHKHRDQEAFSYLASSMTRLKPSLTRILGVGCERQSD</sequence>
<evidence type="ECO:0000313" key="1">
    <source>
        <dbReference type="EMBL" id="CAH3171111.1"/>
    </source>
</evidence>
<name>A0ABN8QWT3_9CNID</name>
<dbReference type="Proteomes" id="UP001159405">
    <property type="component" value="Unassembled WGS sequence"/>
</dbReference>